<accession>A0A426TW07</accession>
<feature type="region of interest" description="Disordered" evidence="5">
    <location>
        <begin position="1"/>
        <end position="22"/>
    </location>
</feature>
<dbReference type="GO" id="GO:0005524">
    <property type="term" value="F:ATP binding"/>
    <property type="evidence" value="ECO:0007669"/>
    <property type="project" value="InterPro"/>
</dbReference>
<dbReference type="GO" id="GO:0004674">
    <property type="term" value="F:protein serine/threonine kinase activity"/>
    <property type="evidence" value="ECO:0007669"/>
    <property type="project" value="UniProtKB-KW"/>
</dbReference>
<keyword evidence="3" id="KW-0547">Nucleotide-binding</keyword>
<organism evidence="6 7">
    <name type="scientific">Candidatus Viridilinea halotolerans</name>
    <dbReference type="NCBI Taxonomy" id="2491704"/>
    <lineage>
        <taxon>Bacteria</taxon>
        <taxon>Bacillati</taxon>
        <taxon>Chloroflexota</taxon>
        <taxon>Chloroflexia</taxon>
        <taxon>Chloroflexales</taxon>
        <taxon>Chloroflexineae</taxon>
        <taxon>Oscillochloridaceae</taxon>
        <taxon>Candidatus Viridilinea</taxon>
    </lineage>
</organism>
<keyword evidence="4 6" id="KW-0418">Kinase</keyword>
<dbReference type="Proteomes" id="UP000280307">
    <property type="component" value="Unassembled WGS sequence"/>
</dbReference>
<dbReference type="InterPro" id="IPR005177">
    <property type="entry name" value="Kinase-pyrophosphorylase"/>
</dbReference>
<dbReference type="PANTHER" id="PTHR31756:SF3">
    <property type="entry name" value="PYRUVATE, PHOSPHATE DIKINASE REGULATORY PROTEIN 1, CHLOROPLASTIC"/>
    <property type="match status" value="1"/>
</dbReference>
<evidence type="ECO:0000256" key="5">
    <source>
        <dbReference type="SAM" id="MobiDB-lite"/>
    </source>
</evidence>
<gene>
    <name evidence="6" type="ORF">EI684_15010</name>
</gene>
<dbReference type="NCBIfam" id="NF003742">
    <property type="entry name" value="PRK05339.1"/>
    <property type="match status" value="1"/>
</dbReference>
<keyword evidence="1" id="KW-0723">Serine/threonine-protein kinase</keyword>
<dbReference type="AlphaFoldDB" id="A0A426TW07"/>
<protein>
    <submittedName>
        <fullName evidence="6">Kinase/pyrophosphorylase</fullName>
    </submittedName>
</protein>
<evidence type="ECO:0000313" key="6">
    <source>
        <dbReference type="EMBL" id="RRR69672.1"/>
    </source>
</evidence>
<dbReference type="Pfam" id="PF03618">
    <property type="entry name" value="Kinase-PPPase"/>
    <property type="match status" value="1"/>
</dbReference>
<name>A0A426TW07_9CHLR</name>
<comment type="caution">
    <text evidence="6">The sequence shown here is derived from an EMBL/GenBank/DDBJ whole genome shotgun (WGS) entry which is preliminary data.</text>
</comment>
<evidence type="ECO:0000256" key="3">
    <source>
        <dbReference type="ARBA" id="ARBA00022741"/>
    </source>
</evidence>
<reference evidence="6 7" key="1">
    <citation type="submission" date="2018-12" db="EMBL/GenBank/DDBJ databases">
        <title>Genome Sequence of Candidatus Viridilinea halotolerans isolated from saline sulfide-rich spring.</title>
        <authorList>
            <person name="Grouzdev D.S."/>
            <person name="Burganskaya E.I."/>
            <person name="Krutkina M.S."/>
            <person name="Sukhacheva M.V."/>
            <person name="Gorlenko V.M."/>
        </authorList>
    </citation>
    <scope>NUCLEOTIDE SEQUENCE [LARGE SCALE GENOMIC DNA]</scope>
    <source>
        <strain evidence="6">Chok-6</strain>
    </source>
</reference>
<evidence type="ECO:0000256" key="1">
    <source>
        <dbReference type="ARBA" id="ARBA00022527"/>
    </source>
</evidence>
<dbReference type="PANTHER" id="PTHR31756">
    <property type="entry name" value="PYRUVATE, PHOSPHATE DIKINASE REGULATORY PROTEIN 1, CHLOROPLASTIC"/>
    <property type="match status" value="1"/>
</dbReference>
<evidence type="ECO:0000256" key="4">
    <source>
        <dbReference type="ARBA" id="ARBA00022777"/>
    </source>
</evidence>
<evidence type="ECO:0000313" key="7">
    <source>
        <dbReference type="Proteomes" id="UP000280307"/>
    </source>
</evidence>
<proteinExistence type="predicted"/>
<sequence>MTEEDHPAPSAAPGHPAPPLYIVSGGEGTVGAEVARLVLSQFDDVRVPVIVVPNVRTTEQISEIIAQAEAAQGTILHTLMESTLRRDLVRKARAQHVAEIDLVGSVLARVATVVGKDPIGKPGLYRQRRSAYFERLEAIEYSVQHDDGARTEELEDAEIVLVGISRVGKTPLSMYLAVLGWKVANIPLVKEIPPPEALFKVDRRRVIGLIVEAEQITARRRHRQRRTAMAFGSRYYNQETTEDEVEAAKRLFRRHGWASVNLTDKSIEESADEIIALVARWFKHG</sequence>
<evidence type="ECO:0000256" key="2">
    <source>
        <dbReference type="ARBA" id="ARBA00022679"/>
    </source>
</evidence>
<dbReference type="EMBL" id="RSAS01000600">
    <property type="protein sequence ID" value="RRR69672.1"/>
    <property type="molecule type" value="Genomic_DNA"/>
</dbReference>
<keyword evidence="2" id="KW-0808">Transferase</keyword>